<keyword evidence="1" id="KW-0812">Transmembrane</keyword>
<dbReference type="Pfam" id="PF21900">
    <property type="entry name" value="DUF6920"/>
    <property type="match status" value="1"/>
</dbReference>
<dbReference type="eggNOG" id="ENOG502ZA6T">
    <property type="taxonomic scope" value="Bacteria"/>
</dbReference>
<evidence type="ECO:0000256" key="1">
    <source>
        <dbReference type="SAM" id="Phobius"/>
    </source>
</evidence>
<dbReference type="KEGG" id="cyn:Cyan7425_2917"/>
<dbReference type="OrthoDB" id="9786534at2"/>
<reference evidence="2" key="1">
    <citation type="submission" date="2009-01" db="EMBL/GenBank/DDBJ databases">
        <title>Complete sequence of chromosome Cyanothece sp. PCC 7425.</title>
        <authorList>
            <consortium name="US DOE Joint Genome Institute"/>
            <person name="Lucas S."/>
            <person name="Copeland A."/>
            <person name="Lapidus A."/>
            <person name="Glavina del Rio T."/>
            <person name="Dalin E."/>
            <person name="Tice H."/>
            <person name="Bruce D."/>
            <person name="Goodwin L."/>
            <person name="Pitluck S."/>
            <person name="Sims D."/>
            <person name="Meineke L."/>
            <person name="Brettin T."/>
            <person name="Detter J.C."/>
            <person name="Han C."/>
            <person name="Larimer F."/>
            <person name="Land M."/>
            <person name="Hauser L."/>
            <person name="Kyrpides N."/>
            <person name="Ovchinnikova G."/>
            <person name="Liberton M."/>
            <person name="Stoeckel J."/>
            <person name="Banerjee A."/>
            <person name="Singh A."/>
            <person name="Page L."/>
            <person name="Sato H."/>
            <person name="Zhao L."/>
            <person name="Sherman L."/>
            <person name="Pakrasi H."/>
            <person name="Richardson P."/>
        </authorList>
    </citation>
    <scope>NUCLEOTIDE SEQUENCE</scope>
    <source>
        <strain evidence="2">PCC 7425</strain>
    </source>
</reference>
<evidence type="ECO:0000313" key="2">
    <source>
        <dbReference type="EMBL" id="ACL45258.1"/>
    </source>
</evidence>
<dbReference type="AlphaFoldDB" id="B8HL26"/>
<dbReference type="HOGENOM" id="CLU_064054_1_0_3"/>
<organism evidence="2">
    <name type="scientific">Cyanothece sp. (strain PCC 7425 / ATCC 29141)</name>
    <dbReference type="NCBI Taxonomy" id="395961"/>
    <lineage>
        <taxon>Bacteria</taxon>
        <taxon>Bacillati</taxon>
        <taxon>Cyanobacteriota</taxon>
        <taxon>Cyanophyceae</taxon>
        <taxon>Gomontiellales</taxon>
        <taxon>Cyanothecaceae</taxon>
        <taxon>Cyanothece</taxon>
    </lineage>
</organism>
<protein>
    <submittedName>
        <fullName evidence="2">Uncharacterized protein</fullName>
    </submittedName>
</protein>
<keyword evidence="1" id="KW-0472">Membrane</keyword>
<sequence length="289" mass="32477">MGLTTIIFILIPLAVCMAGTILYGNWRWQTKTIALRNRLESGLLPLQPAIYDTRELETLPPPVQRYFRTVLTEGQPIVTAVRVSHQGQFNLGEVKDQWRPFTSTQWVITHPPGFDWDGTIRLAPGVQVRVHDAYVGGEGILQATLLGLIPLVHLQDRDAVAEGELFRFLAEAAWYPTALLPSQGIHWEAIDDTTARATLTDHKLTVSLEFQFDPEGRISGVRAAGRYRNVKGQLVATPWQCRFWGYAARSGMEVPLAGEVAWELPEGVWSYWRGSITELHYEFASSSHL</sequence>
<name>B8HL26_CYAP4</name>
<dbReference type="InterPro" id="IPR054213">
    <property type="entry name" value="DUF6920"/>
</dbReference>
<gene>
    <name evidence="2" type="ordered locus">Cyan7425_2917</name>
</gene>
<accession>B8HL26</accession>
<dbReference type="EMBL" id="CP001344">
    <property type="protein sequence ID" value="ACL45258.1"/>
    <property type="molecule type" value="Genomic_DNA"/>
</dbReference>
<proteinExistence type="predicted"/>
<dbReference type="STRING" id="395961.Cyan7425_2917"/>
<keyword evidence="1" id="KW-1133">Transmembrane helix</keyword>
<feature type="transmembrane region" description="Helical" evidence="1">
    <location>
        <begin position="6"/>
        <end position="26"/>
    </location>
</feature>